<proteinExistence type="predicted"/>
<accession>A0A840HYC1</accession>
<gene>
    <name evidence="1" type="ORF">HNQ99_002709</name>
</gene>
<dbReference type="EMBL" id="JACHOV010000010">
    <property type="protein sequence ID" value="MBB4642384.1"/>
    <property type="molecule type" value="Genomic_DNA"/>
</dbReference>
<reference evidence="1 2" key="1">
    <citation type="submission" date="2020-08" db="EMBL/GenBank/DDBJ databases">
        <title>Genomic Encyclopedia of Type Strains, Phase IV (KMG-IV): sequencing the most valuable type-strain genomes for metagenomic binning, comparative biology and taxonomic classification.</title>
        <authorList>
            <person name="Goeker M."/>
        </authorList>
    </citation>
    <scope>NUCLEOTIDE SEQUENCE [LARGE SCALE GENOMIC DNA]</scope>
    <source>
        <strain evidence="1 2">DSM 7465</strain>
    </source>
</reference>
<evidence type="ECO:0000313" key="1">
    <source>
        <dbReference type="EMBL" id="MBB4642384.1"/>
    </source>
</evidence>
<dbReference type="Proteomes" id="UP000575068">
    <property type="component" value="Unassembled WGS sequence"/>
</dbReference>
<keyword evidence="2" id="KW-1185">Reference proteome</keyword>
<name>A0A840HYC1_9SPHN</name>
<sequence>MKRLILIACIALLGTVVFEVGMDFGRGRIW</sequence>
<protein>
    <submittedName>
        <fullName evidence="1">Uncharacterized protein</fullName>
    </submittedName>
</protein>
<dbReference type="AlphaFoldDB" id="A0A840HYC1"/>
<organism evidence="1 2">
    <name type="scientific">Rhizorhapis suberifaciens</name>
    <name type="common">corky root of lettuce</name>
    <dbReference type="NCBI Taxonomy" id="13656"/>
    <lineage>
        <taxon>Bacteria</taxon>
        <taxon>Pseudomonadati</taxon>
        <taxon>Pseudomonadota</taxon>
        <taxon>Alphaproteobacteria</taxon>
        <taxon>Sphingomonadales</taxon>
        <taxon>Sphingomonadaceae</taxon>
        <taxon>Rhizorhapis</taxon>
    </lineage>
</organism>
<comment type="caution">
    <text evidence="1">The sequence shown here is derived from an EMBL/GenBank/DDBJ whole genome shotgun (WGS) entry which is preliminary data.</text>
</comment>
<evidence type="ECO:0000313" key="2">
    <source>
        <dbReference type="Proteomes" id="UP000575068"/>
    </source>
</evidence>